<dbReference type="AlphaFoldDB" id="C7RKQ4"/>
<dbReference type="KEGG" id="app:CAP2UW1_3722"/>
<feature type="signal peptide" evidence="1">
    <location>
        <begin position="1"/>
        <end position="19"/>
    </location>
</feature>
<dbReference type="STRING" id="522306.CAP2UW1_3722"/>
<name>C7RKQ4_ACCRE</name>
<keyword evidence="1" id="KW-0732">Signal</keyword>
<organism evidence="2">
    <name type="scientific">Accumulibacter regalis</name>
    <dbReference type="NCBI Taxonomy" id="522306"/>
    <lineage>
        <taxon>Bacteria</taxon>
        <taxon>Pseudomonadati</taxon>
        <taxon>Pseudomonadota</taxon>
        <taxon>Betaproteobacteria</taxon>
        <taxon>Candidatus Accumulibacter</taxon>
    </lineage>
</organism>
<dbReference type="eggNOG" id="ENOG50333TU">
    <property type="taxonomic scope" value="Bacteria"/>
</dbReference>
<dbReference type="OrthoDB" id="5769048at2"/>
<proteinExistence type="predicted"/>
<evidence type="ECO:0000256" key="1">
    <source>
        <dbReference type="SAM" id="SignalP"/>
    </source>
</evidence>
<feature type="chain" id="PRO_5002983836" evidence="1">
    <location>
        <begin position="20"/>
        <end position="116"/>
    </location>
</feature>
<gene>
    <name evidence="2" type="ordered locus">CAP2UW1_3722</name>
</gene>
<dbReference type="HOGENOM" id="CLU_2068280_0_0_4"/>
<sequence precursor="true">MKRLSLLVTLSLFLAAAAADPEAAPSAIRELGQLNGQALACGQMAIAGQAKALMIRHAPKTRRYGGIFEEETNAAFLAQGKDTDRCPPPEDFAIRLEGLAKRLPAILPGSQPAAER</sequence>
<evidence type="ECO:0000313" key="2">
    <source>
        <dbReference type="EMBL" id="ACV36974.1"/>
    </source>
</evidence>
<reference evidence="2" key="2">
    <citation type="submission" date="2009-09" db="EMBL/GenBank/DDBJ databases">
        <title>Complete sequence of chromosome of Candidatus Accumulibacter phosphatis clade IIA str. UW-1.</title>
        <authorList>
            <consortium name="US DOE Joint Genome Institute"/>
            <person name="Martin H.G."/>
            <person name="Ivanova N."/>
            <person name="Kunin V."/>
            <person name="Warnecke F."/>
            <person name="Barry K."/>
            <person name="He S."/>
            <person name="Salamov A."/>
            <person name="Szeto E."/>
            <person name="Dalin E."/>
            <person name="Pangilinan J.L."/>
            <person name="Lapidus A."/>
            <person name="Lowry S."/>
            <person name="Kyrpides N.C."/>
            <person name="McMahon K.D."/>
            <person name="Hugenholtz P."/>
        </authorList>
    </citation>
    <scope>NUCLEOTIDE SEQUENCE [LARGE SCALE GENOMIC DNA]</scope>
    <source>
        <strain evidence="2">UW-1</strain>
    </source>
</reference>
<protein>
    <submittedName>
        <fullName evidence="2">Uncharacterized protein</fullName>
    </submittedName>
</protein>
<reference evidence="2" key="1">
    <citation type="submission" date="2009-08" db="EMBL/GenBank/DDBJ databases">
        <authorList>
            <consortium name="US DOE Joint Genome Institute"/>
            <person name="Lucas S."/>
            <person name="Copeland A."/>
            <person name="Lapidus A."/>
            <person name="Glavina del Rio T."/>
            <person name="Dalin E."/>
            <person name="Tice H."/>
            <person name="Bruce D."/>
            <person name="Barry K."/>
            <person name="Pitluck S."/>
            <person name="Lowry S."/>
            <person name="Larimer F."/>
            <person name="Land M."/>
            <person name="Hauser L."/>
            <person name="Kyrpides N."/>
            <person name="Ivanova N."/>
            <person name="McMahon K.D."/>
            <person name="Hugenholtz P."/>
        </authorList>
    </citation>
    <scope>NUCLEOTIDE SEQUENCE</scope>
    <source>
        <strain evidence="2">UW-1</strain>
    </source>
</reference>
<dbReference type="EMBL" id="CP001715">
    <property type="protein sequence ID" value="ACV36974.1"/>
    <property type="molecule type" value="Genomic_DNA"/>
</dbReference>
<accession>C7RKQ4</accession>